<comment type="caution">
    <text evidence="1">The sequence shown here is derived from an EMBL/GenBank/DDBJ whole genome shotgun (WGS) entry which is preliminary data.</text>
</comment>
<evidence type="ECO:0000313" key="2">
    <source>
        <dbReference type="Proteomes" id="UP000276133"/>
    </source>
</evidence>
<dbReference type="EMBL" id="REGN01003927">
    <property type="protein sequence ID" value="RNA20049.1"/>
    <property type="molecule type" value="Genomic_DNA"/>
</dbReference>
<evidence type="ECO:0000313" key="1">
    <source>
        <dbReference type="EMBL" id="RNA20049.1"/>
    </source>
</evidence>
<gene>
    <name evidence="1" type="ORF">BpHYR1_003338</name>
</gene>
<dbReference type="AlphaFoldDB" id="A0A3M7R9A3"/>
<organism evidence="1 2">
    <name type="scientific">Brachionus plicatilis</name>
    <name type="common">Marine rotifer</name>
    <name type="synonym">Brachionus muelleri</name>
    <dbReference type="NCBI Taxonomy" id="10195"/>
    <lineage>
        <taxon>Eukaryota</taxon>
        <taxon>Metazoa</taxon>
        <taxon>Spiralia</taxon>
        <taxon>Gnathifera</taxon>
        <taxon>Rotifera</taxon>
        <taxon>Eurotatoria</taxon>
        <taxon>Monogononta</taxon>
        <taxon>Pseudotrocha</taxon>
        <taxon>Ploima</taxon>
        <taxon>Brachionidae</taxon>
        <taxon>Brachionus</taxon>
    </lineage>
</organism>
<sequence>MHLSHNLSLTIVQNNTGQNMVQSFSKINLINPCAIYFDVENLFLYKLKKFLIQLINKKYEKFL</sequence>
<proteinExistence type="predicted"/>
<protein>
    <submittedName>
        <fullName evidence="1">Uncharacterized protein</fullName>
    </submittedName>
</protein>
<name>A0A3M7R9A3_BRAPC</name>
<reference evidence="1 2" key="1">
    <citation type="journal article" date="2018" name="Sci. Rep.">
        <title>Genomic signatures of local adaptation to the degree of environmental predictability in rotifers.</title>
        <authorList>
            <person name="Franch-Gras L."/>
            <person name="Hahn C."/>
            <person name="Garcia-Roger E.M."/>
            <person name="Carmona M.J."/>
            <person name="Serra M."/>
            <person name="Gomez A."/>
        </authorList>
    </citation>
    <scope>NUCLEOTIDE SEQUENCE [LARGE SCALE GENOMIC DNA]</scope>
    <source>
        <strain evidence="1">HYR1</strain>
    </source>
</reference>
<keyword evidence="2" id="KW-1185">Reference proteome</keyword>
<accession>A0A3M7R9A3</accession>
<dbReference type="Proteomes" id="UP000276133">
    <property type="component" value="Unassembled WGS sequence"/>
</dbReference>